<feature type="transmembrane region" description="Helical" evidence="7">
    <location>
        <begin position="79"/>
        <end position="96"/>
    </location>
</feature>
<evidence type="ECO:0000256" key="1">
    <source>
        <dbReference type="ARBA" id="ARBA00004127"/>
    </source>
</evidence>
<feature type="transmembrane region" description="Helical" evidence="7">
    <location>
        <begin position="247"/>
        <end position="264"/>
    </location>
</feature>
<feature type="transmembrane region" description="Helical" evidence="7">
    <location>
        <begin position="336"/>
        <end position="357"/>
    </location>
</feature>
<feature type="transmembrane region" description="Helical" evidence="7">
    <location>
        <begin position="12"/>
        <end position="35"/>
    </location>
</feature>
<protein>
    <submittedName>
        <fullName evidence="9">MFS transporter</fullName>
    </submittedName>
</protein>
<feature type="transmembrane region" description="Helical" evidence="7">
    <location>
        <begin position="102"/>
        <end position="125"/>
    </location>
</feature>
<dbReference type="AlphaFoldDB" id="A0A918S1E5"/>
<accession>A0A918S1E5</accession>
<feature type="transmembrane region" description="Helical" evidence="7">
    <location>
        <begin position="47"/>
        <end position="67"/>
    </location>
</feature>
<dbReference type="EMBL" id="BMXA01000007">
    <property type="protein sequence ID" value="GHA19118.1"/>
    <property type="molecule type" value="Genomic_DNA"/>
</dbReference>
<dbReference type="GO" id="GO:0012505">
    <property type="term" value="C:endomembrane system"/>
    <property type="evidence" value="ECO:0007669"/>
    <property type="project" value="UniProtKB-SubCell"/>
</dbReference>
<dbReference type="Pfam" id="PF07690">
    <property type="entry name" value="MFS_1"/>
    <property type="match status" value="1"/>
</dbReference>
<proteinExistence type="inferred from homology"/>
<dbReference type="SUPFAM" id="SSF103473">
    <property type="entry name" value="MFS general substrate transporter"/>
    <property type="match status" value="1"/>
</dbReference>
<reference evidence="9" key="2">
    <citation type="submission" date="2020-09" db="EMBL/GenBank/DDBJ databases">
        <authorList>
            <person name="Sun Q."/>
            <person name="Kim S."/>
        </authorList>
    </citation>
    <scope>NUCLEOTIDE SEQUENCE</scope>
    <source>
        <strain evidence="9">KCTC 12711</strain>
    </source>
</reference>
<keyword evidence="10" id="KW-1185">Reference proteome</keyword>
<dbReference type="Proteomes" id="UP000614811">
    <property type="component" value="Unassembled WGS sequence"/>
</dbReference>
<keyword evidence="4 7" id="KW-0812">Transmembrane</keyword>
<feature type="transmembrane region" description="Helical" evidence="7">
    <location>
        <begin position="369"/>
        <end position="391"/>
    </location>
</feature>
<evidence type="ECO:0000256" key="2">
    <source>
        <dbReference type="ARBA" id="ARBA00008335"/>
    </source>
</evidence>
<evidence type="ECO:0000256" key="5">
    <source>
        <dbReference type="ARBA" id="ARBA00022989"/>
    </source>
</evidence>
<feature type="domain" description="Major facilitator superfamily (MFS) profile" evidence="8">
    <location>
        <begin position="13"/>
        <end position="397"/>
    </location>
</feature>
<dbReference type="GO" id="GO:0022857">
    <property type="term" value="F:transmembrane transporter activity"/>
    <property type="evidence" value="ECO:0007669"/>
    <property type="project" value="InterPro"/>
</dbReference>
<feature type="transmembrane region" description="Helical" evidence="7">
    <location>
        <begin position="214"/>
        <end position="235"/>
    </location>
</feature>
<evidence type="ECO:0000313" key="10">
    <source>
        <dbReference type="Proteomes" id="UP000614811"/>
    </source>
</evidence>
<dbReference type="InterPro" id="IPR051788">
    <property type="entry name" value="MFS_Transporter"/>
</dbReference>
<feature type="transmembrane region" description="Helical" evidence="7">
    <location>
        <begin position="276"/>
        <end position="299"/>
    </location>
</feature>
<keyword evidence="3" id="KW-0813">Transport</keyword>
<evidence type="ECO:0000256" key="3">
    <source>
        <dbReference type="ARBA" id="ARBA00022448"/>
    </source>
</evidence>
<dbReference type="PANTHER" id="PTHR23514">
    <property type="entry name" value="BYPASS OF STOP CODON PROTEIN 6"/>
    <property type="match status" value="1"/>
</dbReference>
<dbReference type="Gene3D" id="1.20.1250.20">
    <property type="entry name" value="MFS general substrate transporter like domains"/>
    <property type="match status" value="2"/>
</dbReference>
<dbReference type="InterPro" id="IPR036259">
    <property type="entry name" value="MFS_trans_sf"/>
</dbReference>
<keyword evidence="6 7" id="KW-0472">Membrane</keyword>
<organism evidence="9 10">
    <name type="scientific">Arenicella chitinivorans</name>
    <dbReference type="NCBI Taxonomy" id="1329800"/>
    <lineage>
        <taxon>Bacteria</taxon>
        <taxon>Pseudomonadati</taxon>
        <taxon>Pseudomonadota</taxon>
        <taxon>Gammaproteobacteria</taxon>
        <taxon>Arenicellales</taxon>
        <taxon>Arenicellaceae</taxon>
        <taxon>Arenicella</taxon>
    </lineage>
</organism>
<feature type="transmembrane region" description="Helical" evidence="7">
    <location>
        <begin position="305"/>
        <end position="324"/>
    </location>
</feature>
<evidence type="ECO:0000259" key="8">
    <source>
        <dbReference type="PROSITE" id="PS50850"/>
    </source>
</evidence>
<feature type="transmembrane region" description="Helical" evidence="7">
    <location>
        <begin position="167"/>
        <end position="186"/>
    </location>
</feature>
<dbReference type="InterPro" id="IPR011701">
    <property type="entry name" value="MFS"/>
</dbReference>
<evidence type="ECO:0000256" key="6">
    <source>
        <dbReference type="ARBA" id="ARBA00023136"/>
    </source>
</evidence>
<dbReference type="RefSeq" id="WP_189402634.1">
    <property type="nucleotide sequence ID" value="NZ_BMXA01000007.1"/>
</dbReference>
<comment type="similarity">
    <text evidence="2">Belongs to the major facilitator superfamily.</text>
</comment>
<keyword evidence="5 7" id="KW-1133">Transmembrane helix</keyword>
<evidence type="ECO:0000256" key="4">
    <source>
        <dbReference type="ARBA" id="ARBA00022692"/>
    </source>
</evidence>
<comment type="subcellular location">
    <subcellularLocation>
        <location evidence="1">Endomembrane system</location>
        <topology evidence="1">Multi-pass membrane protein</topology>
    </subcellularLocation>
</comment>
<gene>
    <name evidence="9" type="ORF">GCM10008090_31120</name>
</gene>
<evidence type="ECO:0000256" key="7">
    <source>
        <dbReference type="SAM" id="Phobius"/>
    </source>
</evidence>
<sequence length="411" mass="45028">MTQHTHSHDLRAVRWLTYLMFMMFAMTTDAVGVVIPEVMKAFDLSLTAAGLLHYGPMVAIAIAGMCFGHLADKLGRKRAIILGLALFAANSFLFVIESTFWFYLTLMVLSGLAIGIFKTAALALIGDITRSTTEHTATMNGVEAFFGVGAIIGPFLVTYLLNNGMEWKWLYVIAAVLCVGLILAAWRIDYPKTMAQTDKPIDVARTLRMVKDPYALGFSLAAFLYVATESAIYVWMPTYLLGYQGEAVWLALYALPIFFILRAGGRFVGVWMMARFNWAAVMVLFTGIIAACFLGAIIWGKSAAVYLLPLSGLFMSVIYPTVNSKGISCFEKHKHGAAAGVILFFTALGAAAGPLLMGIVSDANGGDAVYGFIVATGFAVVLFFGFVFNLLKDPTRRRLHELEQRDYKNQV</sequence>
<dbReference type="GO" id="GO:0016020">
    <property type="term" value="C:membrane"/>
    <property type="evidence" value="ECO:0007669"/>
    <property type="project" value="TreeGrafter"/>
</dbReference>
<name>A0A918S1E5_9GAMM</name>
<dbReference type="InterPro" id="IPR020846">
    <property type="entry name" value="MFS_dom"/>
</dbReference>
<comment type="caution">
    <text evidence="9">The sequence shown here is derived from an EMBL/GenBank/DDBJ whole genome shotgun (WGS) entry which is preliminary data.</text>
</comment>
<dbReference type="PANTHER" id="PTHR23514:SF3">
    <property type="entry name" value="BYPASS OF STOP CODON PROTEIN 6"/>
    <property type="match status" value="1"/>
</dbReference>
<evidence type="ECO:0000313" key="9">
    <source>
        <dbReference type="EMBL" id="GHA19118.1"/>
    </source>
</evidence>
<feature type="transmembrane region" description="Helical" evidence="7">
    <location>
        <begin position="137"/>
        <end position="161"/>
    </location>
</feature>
<dbReference type="PROSITE" id="PS50850">
    <property type="entry name" value="MFS"/>
    <property type="match status" value="1"/>
</dbReference>
<reference evidence="9" key="1">
    <citation type="journal article" date="2014" name="Int. J. Syst. Evol. Microbiol.">
        <title>Complete genome sequence of Corynebacterium casei LMG S-19264T (=DSM 44701T), isolated from a smear-ripened cheese.</title>
        <authorList>
            <consortium name="US DOE Joint Genome Institute (JGI-PGF)"/>
            <person name="Walter F."/>
            <person name="Albersmeier A."/>
            <person name="Kalinowski J."/>
            <person name="Ruckert C."/>
        </authorList>
    </citation>
    <scope>NUCLEOTIDE SEQUENCE</scope>
    <source>
        <strain evidence="9">KCTC 12711</strain>
    </source>
</reference>